<sequence>MRRSTRIHRFIALSLFLDLLPCIWQAENSTAFYATTLQIFLDVELSETEISFGSLAETLRWLLVDALRREPVSA</sequence>
<evidence type="ECO:0000313" key="2">
    <source>
        <dbReference type="EMBL" id="GJE97810.1"/>
    </source>
</evidence>
<evidence type="ECO:0000313" key="3">
    <source>
        <dbReference type="Proteomes" id="UP000703269"/>
    </source>
</evidence>
<accession>A0A9P3LJX7</accession>
<keyword evidence="1" id="KW-0732">Signal</keyword>
<dbReference type="AlphaFoldDB" id="A0A9P3LJX7"/>
<feature type="chain" id="PRO_5040344435" description="Secreted protein" evidence="1">
    <location>
        <begin position="27"/>
        <end position="74"/>
    </location>
</feature>
<comment type="caution">
    <text evidence="2">The sequence shown here is derived from an EMBL/GenBank/DDBJ whole genome shotgun (WGS) entry which is preliminary data.</text>
</comment>
<protein>
    <recommendedName>
        <fullName evidence="4">Secreted protein</fullName>
    </recommendedName>
</protein>
<proteinExistence type="predicted"/>
<organism evidence="2 3">
    <name type="scientific">Phanerochaete sordida</name>
    <dbReference type="NCBI Taxonomy" id="48140"/>
    <lineage>
        <taxon>Eukaryota</taxon>
        <taxon>Fungi</taxon>
        <taxon>Dikarya</taxon>
        <taxon>Basidiomycota</taxon>
        <taxon>Agaricomycotina</taxon>
        <taxon>Agaricomycetes</taxon>
        <taxon>Polyporales</taxon>
        <taxon>Phanerochaetaceae</taxon>
        <taxon>Phanerochaete</taxon>
    </lineage>
</organism>
<name>A0A9P3LJX7_9APHY</name>
<evidence type="ECO:0000256" key="1">
    <source>
        <dbReference type="SAM" id="SignalP"/>
    </source>
</evidence>
<feature type="signal peptide" evidence="1">
    <location>
        <begin position="1"/>
        <end position="26"/>
    </location>
</feature>
<gene>
    <name evidence="2" type="ORF">PsYK624_140320</name>
</gene>
<dbReference type="Proteomes" id="UP000703269">
    <property type="component" value="Unassembled WGS sequence"/>
</dbReference>
<evidence type="ECO:0008006" key="4">
    <source>
        <dbReference type="Google" id="ProtNLM"/>
    </source>
</evidence>
<dbReference type="EMBL" id="BPQB01000077">
    <property type="protein sequence ID" value="GJE97810.1"/>
    <property type="molecule type" value="Genomic_DNA"/>
</dbReference>
<keyword evidence="3" id="KW-1185">Reference proteome</keyword>
<reference evidence="2 3" key="1">
    <citation type="submission" date="2021-08" db="EMBL/GenBank/DDBJ databases">
        <title>Draft Genome Sequence of Phanerochaete sordida strain YK-624.</title>
        <authorList>
            <person name="Mori T."/>
            <person name="Dohra H."/>
            <person name="Suzuki T."/>
            <person name="Kawagishi H."/>
            <person name="Hirai H."/>
        </authorList>
    </citation>
    <scope>NUCLEOTIDE SEQUENCE [LARGE SCALE GENOMIC DNA]</scope>
    <source>
        <strain evidence="2 3">YK-624</strain>
    </source>
</reference>